<keyword evidence="4 6" id="KW-0479">Metal-binding</keyword>
<sequence length="553" mass="62593">MATMSYFRSFMGNHFYIHSKLSYGLIAMIVASLAHYSITSALFKSADRNKNGRKTPPVIPHFLPFLGSIPWQYFWSPIKLFTSSYYATLTHPFRIRLFSKEFYIIQGQEHVVAHLAQTSTSNTIFNASFLRQACAMSEHAVQRFGSEDEETPKYFERKYLAAAPLYSWSSSVIHRYLAGRTAFQLSRRFEINLATRIGAHQALSSPEGVVLEDFMDFFVYDVTSALLDAMCGKSLVERDPGFPRAFGIFCDNLPTFMKRTPRFLAPQEYKAREEVIEAVMDWQTWASENFDAKTTALDEDGDDPLWGSKFFRERYTTFVHDMGFDPRDIASMELGFLFGASANVTANTYCCAIEVFKDKVLLEEVRKEVQSCKGEDQNGLRFDTSRLVQQPLLQAVFAESLRLRCHNMFIRKTTEAINILDWVIPKDQFVIAWSTPGQMNPKVWADANGMHPVDTFWPGRFMKYSSNNAPAEFSMAGKESSWLPFGSGANLCPGRQFAKIHCIVTLAMMVDSFDCDILAGPRHLKPDLGKFGMGVLGPSGKVGARIQRQGTKA</sequence>
<comment type="similarity">
    <text evidence="2">Belongs to the cytochrome P450 family.</text>
</comment>
<comment type="caution">
    <text evidence="8">The sequence shown here is derived from an EMBL/GenBank/DDBJ whole genome shotgun (WGS) entry which is preliminary data.</text>
</comment>
<dbReference type="Proteomes" id="UP000799764">
    <property type="component" value="Unassembled WGS sequence"/>
</dbReference>
<accession>A0A9P4UDQ3</accession>
<dbReference type="GO" id="GO:0016705">
    <property type="term" value="F:oxidoreductase activity, acting on paired donors, with incorporation or reduction of molecular oxygen"/>
    <property type="evidence" value="ECO:0007669"/>
    <property type="project" value="InterPro"/>
</dbReference>
<evidence type="ECO:0000313" key="8">
    <source>
        <dbReference type="EMBL" id="KAF2446586.1"/>
    </source>
</evidence>
<evidence type="ECO:0000256" key="2">
    <source>
        <dbReference type="ARBA" id="ARBA00010617"/>
    </source>
</evidence>
<dbReference type="AlphaFoldDB" id="A0A9P4UDQ3"/>
<reference evidence="8" key="1">
    <citation type="journal article" date="2020" name="Stud. Mycol.">
        <title>101 Dothideomycetes genomes: a test case for predicting lifestyles and emergence of pathogens.</title>
        <authorList>
            <person name="Haridas S."/>
            <person name="Albert R."/>
            <person name="Binder M."/>
            <person name="Bloem J."/>
            <person name="Labutti K."/>
            <person name="Salamov A."/>
            <person name="Andreopoulos B."/>
            <person name="Baker S."/>
            <person name="Barry K."/>
            <person name="Bills G."/>
            <person name="Bluhm B."/>
            <person name="Cannon C."/>
            <person name="Castanera R."/>
            <person name="Culley D."/>
            <person name="Daum C."/>
            <person name="Ezra D."/>
            <person name="Gonzalez J."/>
            <person name="Henrissat B."/>
            <person name="Kuo A."/>
            <person name="Liang C."/>
            <person name="Lipzen A."/>
            <person name="Lutzoni F."/>
            <person name="Magnuson J."/>
            <person name="Mondo S."/>
            <person name="Nolan M."/>
            <person name="Ohm R."/>
            <person name="Pangilinan J."/>
            <person name="Park H.-J."/>
            <person name="Ramirez L."/>
            <person name="Alfaro M."/>
            <person name="Sun H."/>
            <person name="Tritt A."/>
            <person name="Yoshinaga Y."/>
            <person name="Zwiers L.-H."/>
            <person name="Turgeon B."/>
            <person name="Goodwin S."/>
            <person name="Spatafora J."/>
            <person name="Crous P."/>
            <person name="Grigoriev I."/>
        </authorList>
    </citation>
    <scope>NUCLEOTIDE SEQUENCE</scope>
    <source>
        <strain evidence="8">CBS 690.94</strain>
    </source>
</reference>
<dbReference type="SUPFAM" id="SSF48264">
    <property type="entry name" value="Cytochrome P450"/>
    <property type="match status" value="1"/>
</dbReference>
<keyword evidence="7" id="KW-1133">Transmembrane helix</keyword>
<feature type="binding site" description="axial binding residue" evidence="6">
    <location>
        <position position="492"/>
    </location>
    <ligand>
        <name>heme</name>
        <dbReference type="ChEBI" id="CHEBI:30413"/>
    </ligand>
    <ligandPart>
        <name>Fe</name>
        <dbReference type="ChEBI" id="CHEBI:18248"/>
    </ligandPart>
</feature>
<evidence type="ECO:0000256" key="7">
    <source>
        <dbReference type="SAM" id="Phobius"/>
    </source>
</evidence>
<dbReference type="InterPro" id="IPR001128">
    <property type="entry name" value="Cyt_P450"/>
</dbReference>
<dbReference type="Gene3D" id="1.10.630.10">
    <property type="entry name" value="Cytochrome P450"/>
    <property type="match status" value="1"/>
</dbReference>
<name>A0A9P4UDQ3_9PLEO</name>
<dbReference type="GO" id="GO:0005506">
    <property type="term" value="F:iron ion binding"/>
    <property type="evidence" value="ECO:0007669"/>
    <property type="project" value="InterPro"/>
</dbReference>
<evidence type="ECO:0000256" key="4">
    <source>
        <dbReference type="ARBA" id="ARBA00022723"/>
    </source>
</evidence>
<dbReference type="EMBL" id="MU001498">
    <property type="protein sequence ID" value="KAF2446586.1"/>
    <property type="molecule type" value="Genomic_DNA"/>
</dbReference>
<feature type="transmembrane region" description="Helical" evidence="7">
    <location>
        <begin position="21"/>
        <end position="43"/>
    </location>
</feature>
<dbReference type="InterPro" id="IPR036396">
    <property type="entry name" value="Cyt_P450_sf"/>
</dbReference>
<keyword evidence="5 6" id="KW-0408">Iron</keyword>
<protein>
    <submittedName>
        <fullName evidence="8">Cytochrome P450</fullName>
    </submittedName>
</protein>
<evidence type="ECO:0000313" key="9">
    <source>
        <dbReference type="Proteomes" id="UP000799764"/>
    </source>
</evidence>
<proteinExistence type="inferred from homology"/>
<keyword evidence="3 6" id="KW-0349">Heme</keyword>
<organism evidence="8 9">
    <name type="scientific">Karstenula rhodostoma CBS 690.94</name>
    <dbReference type="NCBI Taxonomy" id="1392251"/>
    <lineage>
        <taxon>Eukaryota</taxon>
        <taxon>Fungi</taxon>
        <taxon>Dikarya</taxon>
        <taxon>Ascomycota</taxon>
        <taxon>Pezizomycotina</taxon>
        <taxon>Dothideomycetes</taxon>
        <taxon>Pleosporomycetidae</taxon>
        <taxon>Pleosporales</taxon>
        <taxon>Massarineae</taxon>
        <taxon>Didymosphaeriaceae</taxon>
        <taxon>Karstenula</taxon>
    </lineage>
</organism>
<evidence type="ECO:0000256" key="3">
    <source>
        <dbReference type="ARBA" id="ARBA00022617"/>
    </source>
</evidence>
<dbReference type="PANTHER" id="PTHR24304:SF2">
    <property type="entry name" value="24-HYDROXYCHOLESTEROL 7-ALPHA-HYDROXYLASE"/>
    <property type="match status" value="1"/>
</dbReference>
<evidence type="ECO:0000256" key="5">
    <source>
        <dbReference type="ARBA" id="ARBA00023004"/>
    </source>
</evidence>
<dbReference type="Pfam" id="PF00067">
    <property type="entry name" value="p450"/>
    <property type="match status" value="1"/>
</dbReference>
<evidence type="ECO:0000256" key="1">
    <source>
        <dbReference type="ARBA" id="ARBA00001971"/>
    </source>
</evidence>
<dbReference type="GO" id="GO:0020037">
    <property type="term" value="F:heme binding"/>
    <property type="evidence" value="ECO:0007669"/>
    <property type="project" value="InterPro"/>
</dbReference>
<dbReference type="OrthoDB" id="3366823at2759"/>
<dbReference type="PRINTS" id="PR00465">
    <property type="entry name" value="EP450IV"/>
</dbReference>
<dbReference type="InterPro" id="IPR050529">
    <property type="entry name" value="CYP450_sterol_14alpha_dmase"/>
</dbReference>
<dbReference type="GO" id="GO:0008395">
    <property type="term" value="F:steroid hydroxylase activity"/>
    <property type="evidence" value="ECO:0007669"/>
    <property type="project" value="TreeGrafter"/>
</dbReference>
<comment type="cofactor">
    <cofactor evidence="1 6">
        <name>heme</name>
        <dbReference type="ChEBI" id="CHEBI:30413"/>
    </cofactor>
</comment>
<dbReference type="InterPro" id="IPR002403">
    <property type="entry name" value="Cyt_P450_E_grp-IV"/>
</dbReference>
<keyword evidence="9" id="KW-1185">Reference proteome</keyword>
<gene>
    <name evidence="8" type="ORF">P171DRAFT_520071</name>
</gene>
<keyword evidence="7" id="KW-0472">Membrane</keyword>
<dbReference type="PANTHER" id="PTHR24304">
    <property type="entry name" value="CYTOCHROME P450 FAMILY 7"/>
    <property type="match status" value="1"/>
</dbReference>
<evidence type="ECO:0000256" key="6">
    <source>
        <dbReference type="PIRSR" id="PIRSR602403-1"/>
    </source>
</evidence>
<keyword evidence="7" id="KW-0812">Transmembrane</keyword>